<keyword evidence="16 19" id="KW-0275">Fatty acid biosynthesis</keyword>
<dbReference type="Proteomes" id="UP000178797">
    <property type="component" value="Unassembled WGS sequence"/>
</dbReference>
<keyword evidence="14" id="KW-0443">Lipid metabolism</keyword>
<evidence type="ECO:0000256" key="6">
    <source>
        <dbReference type="ARBA" id="ARBA00022458"/>
    </source>
</evidence>
<keyword evidence="13" id="KW-1133">Transmembrane helix</keyword>
<comment type="function">
    <text evidence="18">Proposed to synthesize NOD factor fatty acyl chain. Involved in the synthesis of a highly unsaturated fatty acid moiety, which forms part of a lipo-oligosaccharide that is responsible for host specificity.</text>
</comment>
<dbReference type="Pfam" id="PF02801">
    <property type="entry name" value="Ketoacyl-synt_C"/>
    <property type="match status" value="1"/>
</dbReference>
<evidence type="ECO:0000256" key="12">
    <source>
        <dbReference type="ARBA" id="ARBA00022832"/>
    </source>
</evidence>
<evidence type="ECO:0000256" key="15">
    <source>
        <dbReference type="ARBA" id="ARBA00023136"/>
    </source>
</evidence>
<dbReference type="GO" id="GO:0005886">
    <property type="term" value="C:plasma membrane"/>
    <property type="evidence" value="ECO:0007669"/>
    <property type="project" value="UniProtKB-SubCell"/>
</dbReference>
<evidence type="ECO:0000259" key="22">
    <source>
        <dbReference type="PROSITE" id="PS52004"/>
    </source>
</evidence>
<evidence type="ECO:0000256" key="11">
    <source>
        <dbReference type="ARBA" id="ARBA00022692"/>
    </source>
</evidence>
<organism evidence="23 24">
    <name type="scientific">Candidatus Schekmanbacteria bacterium RBG_16_38_10</name>
    <dbReference type="NCBI Taxonomy" id="1817879"/>
    <lineage>
        <taxon>Bacteria</taxon>
        <taxon>Candidatus Schekmaniibacteriota</taxon>
    </lineage>
</organism>
<evidence type="ECO:0000256" key="10">
    <source>
        <dbReference type="ARBA" id="ARBA00022679"/>
    </source>
</evidence>
<dbReference type="PROSITE" id="PS52004">
    <property type="entry name" value="KS3_2"/>
    <property type="match status" value="1"/>
</dbReference>
<evidence type="ECO:0000256" key="2">
    <source>
        <dbReference type="ARBA" id="ARBA00005194"/>
    </source>
</evidence>
<evidence type="ECO:0000313" key="23">
    <source>
        <dbReference type="EMBL" id="OGL44905.1"/>
    </source>
</evidence>
<feature type="active site" description="For beta-ketoacyl synthase activity" evidence="20">
    <location>
        <position position="167"/>
    </location>
</feature>
<dbReference type="UniPathway" id="UPA00094"/>
<dbReference type="InterPro" id="IPR017568">
    <property type="entry name" value="3-oxoacyl-ACP_synth-2"/>
</dbReference>
<dbReference type="NCBIfam" id="NF005589">
    <property type="entry name" value="PRK07314.1"/>
    <property type="match status" value="1"/>
</dbReference>
<evidence type="ECO:0000256" key="7">
    <source>
        <dbReference type="ARBA" id="ARBA00022475"/>
    </source>
</evidence>
<dbReference type="FunFam" id="3.40.47.10:FF:000018">
    <property type="entry name" value="3-oxoacyl-[acyl-carrier-protein] synthase 2"/>
    <property type="match status" value="1"/>
</dbReference>
<evidence type="ECO:0000256" key="9">
    <source>
        <dbReference type="ARBA" id="ARBA00022519"/>
    </source>
</evidence>
<evidence type="ECO:0000256" key="19">
    <source>
        <dbReference type="PIRNR" id="PIRNR000447"/>
    </source>
</evidence>
<keyword evidence="8 19" id="KW-0444">Lipid biosynthesis</keyword>
<comment type="caution">
    <text evidence="23">The sequence shown here is derived from an EMBL/GenBank/DDBJ whole genome shotgun (WGS) entry which is preliminary data.</text>
</comment>
<comment type="similarity">
    <text evidence="3 19 21">Belongs to the thiolase-like superfamily. Beta-ketoacyl-ACP synthases family.</text>
</comment>
<comment type="subcellular location">
    <subcellularLocation>
        <location evidence="1">Cell inner membrane</location>
    </subcellularLocation>
</comment>
<evidence type="ECO:0000256" key="21">
    <source>
        <dbReference type="RuleBase" id="RU003694"/>
    </source>
</evidence>
<evidence type="ECO:0000256" key="1">
    <source>
        <dbReference type="ARBA" id="ARBA00004533"/>
    </source>
</evidence>
<protein>
    <recommendedName>
        <fullName evidence="5 19">3-oxoacyl-[acyl-carrier-protein] synthase 2</fullName>
        <ecNumber evidence="4 19">2.3.1.179</ecNumber>
    </recommendedName>
</protein>
<evidence type="ECO:0000256" key="13">
    <source>
        <dbReference type="ARBA" id="ARBA00022989"/>
    </source>
</evidence>
<dbReference type="PANTHER" id="PTHR11712:SF352">
    <property type="entry name" value="3-OXOACYL-[ACYL-CARRIER-PROTEIN] SYNTHASE"/>
    <property type="match status" value="1"/>
</dbReference>
<dbReference type="GO" id="GO:0006633">
    <property type="term" value="P:fatty acid biosynthetic process"/>
    <property type="evidence" value="ECO:0007669"/>
    <property type="project" value="UniProtKB-UniRule"/>
</dbReference>
<dbReference type="SMART" id="SM00825">
    <property type="entry name" value="PKS_KS"/>
    <property type="match status" value="1"/>
</dbReference>
<keyword evidence="6" id="KW-0536">Nodulation</keyword>
<dbReference type="InterPro" id="IPR000794">
    <property type="entry name" value="Beta-ketoacyl_synthase"/>
</dbReference>
<comment type="catalytic activity">
    <reaction evidence="19">
        <text>a fatty acyl-[ACP] + malonyl-[ACP] + H(+) = a 3-oxoacyl-[ACP] + holo-[ACP] + CO2</text>
        <dbReference type="Rhea" id="RHEA:22836"/>
        <dbReference type="Rhea" id="RHEA-COMP:9623"/>
        <dbReference type="Rhea" id="RHEA-COMP:9685"/>
        <dbReference type="Rhea" id="RHEA-COMP:9916"/>
        <dbReference type="Rhea" id="RHEA-COMP:14125"/>
        <dbReference type="ChEBI" id="CHEBI:15378"/>
        <dbReference type="ChEBI" id="CHEBI:16526"/>
        <dbReference type="ChEBI" id="CHEBI:64479"/>
        <dbReference type="ChEBI" id="CHEBI:78449"/>
        <dbReference type="ChEBI" id="CHEBI:78776"/>
        <dbReference type="ChEBI" id="CHEBI:138651"/>
    </reaction>
</comment>
<sequence>MQENNKKRVVVTGMGLITPLGSTKMKFWDAISHGRSGVKKLTRLDTSLSRTKIASTIEDFEPNKFIGHKEMKRMDRFTHLAIAATSLAIEDSGLKIDDEVKGKTGVILGSAVAGIISHEIASEDLFVRGYRHVNPLTVPLVMFNAGSSNICMHFGFTGISFSISTACSSGSNAIGEAYLKIKNGNAEIMVAGGSDAPISPVCFCAWDKLRAMSVNNDDPERACKPFSKNRDGLVLGEGAGMLILESLENALHRSARIYGEIIGYGSTSDAFHLTYPNKEQEVKAIKIALADSEIVPNDIDYINAHGTGTKANDKVETESIKEVFGERAYSIPISSTKSMTGHPLGASGAIELIACLLAMENNFIPPTINYEIPDPECVLDYVPNTGRKAEIDVSMSNSFGFGGTNAILIARKWIS</sequence>
<accession>A0A1F7RTL4</accession>
<keyword evidence="7" id="KW-1003">Cell membrane</keyword>
<dbReference type="EMBL" id="MGDE01000159">
    <property type="protein sequence ID" value="OGL44905.1"/>
    <property type="molecule type" value="Genomic_DNA"/>
</dbReference>
<keyword evidence="11" id="KW-0812">Transmembrane</keyword>
<dbReference type="InterPro" id="IPR020841">
    <property type="entry name" value="PKS_Beta-ketoAc_synthase_dom"/>
</dbReference>
<keyword evidence="10 19" id="KW-0808">Transferase</keyword>
<keyword evidence="12" id="KW-0276">Fatty acid metabolism</keyword>
<dbReference type="EC" id="2.3.1.179" evidence="4 19"/>
<dbReference type="InterPro" id="IPR018201">
    <property type="entry name" value="Ketoacyl_synth_AS"/>
</dbReference>
<evidence type="ECO:0000256" key="20">
    <source>
        <dbReference type="PIRSR" id="PIRSR000447-1"/>
    </source>
</evidence>
<feature type="domain" description="Ketosynthase family 3 (KS3)" evidence="22">
    <location>
        <begin position="6"/>
        <end position="412"/>
    </location>
</feature>
<comment type="pathway">
    <text evidence="2 19">Lipid metabolism; fatty acid biosynthesis.</text>
</comment>
<evidence type="ECO:0000256" key="18">
    <source>
        <dbReference type="ARBA" id="ARBA00037576"/>
    </source>
</evidence>
<dbReference type="PIRSF" id="PIRSF000447">
    <property type="entry name" value="KAS_II"/>
    <property type="match status" value="1"/>
</dbReference>
<comment type="function">
    <text evidence="19">Involved in the type II fatty acid elongation cycle. Catalyzes the elongation of a wide range of acyl-ACP by the addition of two carbons from malonyl-ACP to an acyl acceptor. Can efficiently catalyze the conversion of palmitoleoyl-ACP (cis-hexadec-9-enoyl-ACP) to cis-vaccenoyl-ACP (cis-octadec-11-enoyl-ACP), an essential step in the thermal regulation of fatty acid composition.</text>
</comment>
<evidence type="ECO:0000256" key="14">
    <source>
        <dbReference type="ARBA" id="ARBA00023098"/>
    </source>
</evidence>
<evidence type="ECO:0000256" key="16">
    <source>
        <dbReference type="ARBA" id="ARBA00023160"/>
    </source>
</evidence>
<dbReference type="InterPro" id="IPR016039">
    <property type="entry name" value="Thiolase-like"/>
</dbReference>
<comment type="catalytic activity">
    <reaction evidence="19">
        <text>(9Z)-hexadecenoyl-[ACP] + malonyl-[ACP] + H(+) = 3-oxo-(11Z)-octadecenoyl-[ACP] + holo-[ACP] + CO2</text>
        <dbReference type="Rhea" id="RHEA:55040"/>
        <dbReference type="Rhea" id="RHEA-COMP:9623"/>
        <dbReference type="Rhea" id="RHEA-COMP:9685"/>
        <dbReference type="Rhea" id="RHEA-COMP:10800"/>
        <dbReference type="Rhea" id="RHEA-COMP:14074"/>
        <dbReference type="ChEBI" id="CHEBI:15378"/>
        <dbReference type="ChEBI" id="CHEBI:16526"/>
        <dbReference type="ChEBI" id="CHEBI:64479"/>
        <dbReference type="ChEBI" id="CHEBI:78449"/>
        <dbReference type="ChEBI" id="CHEBI:83989"/>
        <dbReference type="ChEBI" id="CHEBI:138538"/>
        <dbReference type="EC" id="2.3.1.179"/>
    </reaction>
</comment>
<evidence type="ECO:0000256" key="3">
    <source>
        <dbReference type="ARBA" id="ARBA00008467"/>
    </source>
</evidence>
<keyword evidence="9" id="KW-0997">Cell inner membrane</keyword>
<dbReference type="AlphaFoldDB" id="A0A1F7RTL4"/>
<dbReference type="InterPro" id="IPR014030">
    <property type="entry name" value="Ketoacyl_synth_N"/>
</dbReference>
<evidence type="ECO:0000256" key="5">
    <source>
        <dbReference type="ARBA" id="ARBA00014657"/>
    </source>
</evidence>
<evidence type="ECO:0000313" key="24">
    <source>
        <dbReference type="Proteomes" id="UP000178797"/>
    </source>
</evidence>
<dbReference type="Pfam" id="PF00109">
    <property type="entry name" value="ketoacyl-synt"/>
    <property type="match status" value="1"/>
</dbReference>
<evidence type="ECO:0000256" key="4">
    <source>
        <dbReference type="ARBA" id="ARBA00012356"/>
    </source>
</evidence>
<proteinExistence type="inferred from homology"/>
<keyword evidence="15" id="KW-0472">Membrane</keyword>
<evidence type="ECO:0000256" key="8">
    <source>
        <dbReference type="ARBA" id="ARBA00022516"/>
    </source>
</evidence>
<dbReference type="NCBIfam" id="TIGR03150">
    <property type="entry name" value="fabF"/>
    <property type="match status" value="1"/>
</dbReference>
<dbReference type="CDD" id="cd00834">
    <property type="entry name" value="KAS_I_II"/>
    <property type="match status" value="1"/>
</dbReference>
<dbReference type="SUPFAM" id="SSF53901">
    <property type="entry name" value="Thiolase-like"/>
    <property type="match status" value="2"/>
</dbReference>
<dbReference type="PANTHER" id="PTHR11712">
    <property type="entry name" value="POLYKETIDE SYNTHASE-RELATED"/>
    <property type="match status" value="1"/>
</dbReference>
<evidence type="ECO:0000256" key="17">
    <source>
        <dbReference type="ARBA" id="ARBA00023315"/>
    </source>
</evidence>
<dbReference type="InterPro" id="IPR014031">
    <property type="entry name" value="Ketoacyl_synth_C"/>
</dbReference>
<keyword evidence="17 19" id="KW-0012">Acyltransferase</keyword>
<dbReference type="PROSITE" id="PS00606">
    <property type="entry name" value="KS3_1"/>
    <property type="match status" value="1"/>
</dbReference>
<reference evidence="23 24" key="1">
    <citation type="journal article" date="2016" name="Nat. Commun.">
        <title>Thousands of microbial genomes shed light on interconnected biogeochemical processes in an aquifer system.</title>
        <authorList>
            <person name="Anantharaman K."/>
            <person name="Brown C.T."/>
            <person name="Hug L.A."/>
            <person name="Sharon I."/>
            <person name="Castelle C.J."/>
            <person name="Probst A.J."/>
            <person name="Thomas B.C."/>
            <person name="Singh A."/>
            <person name="Wilkins M.J."/>
            <person name="Karaoz U."/>
            <person name="Brodie E.L."/>
            <person name="Williams K.H."/>
            <person name="Hubbard S.S."/>
            <person name="Banfield J.F."/>
        </authorList>
    </citation>
    <scope>NUCLEOTIDE SEQUENCE [LARGE SCALE GENOMIC DNA]</scope>
</reference>
<gene>
    <name evidence="23" type="ORF">A2W05_06540</name>
</gene>
<dbReference type="GO" id="GO:0004315">
    <property type="term" value="F:3-oxoacyl-[acyl-carrier-protein] synthase activity"/>
    <property type="evidence" value="ECO:0007669"/>
    <property type="project" value="UniProtKB-UniRule"/>
</dbReference>
<name>A0A1F7RTL4_9BACT</name>
<dbReference type="Gene3D" id="3.40.47.10">
    <property type="match status" value="1"/>
</dbReference>